<accession>W7X4M9</accession>
<evidence type="ECO:0000256" key="1">
    <source>
        <dbReference type="SAM" id="SignalP"/>
    </source>
</evidence>
<gene>
    <name evidence="2" type="ORF">TTHERM_000331066</name>
</gene>
<dbReference type="OrthoDB" id="290819at2759"/>
<evidence type="ECO:0000313" key="2">
    <source>
        <dbReference type="EMBL" id="EWS71333.1"/>
    </source>
</evidence>
<dbReference type="GeneID" id="24438475"/>
<dbReference type="KEGG" id="tet:TTHERM_000331066"/>
<dbReference type="EMBL" id="GG662299">
    <property type="protein sequence ID" value="EWS71333.1"/>
    <property type="molecule type" value="Genomic_DNA"/>
</dbReference>
<dbReference type="RefSeq" id="XP_012656151.1">
    <property type="nucleotide sequence ID" value="XM_012800697.1"/>
</dbReference>
<keyword evidence="3" id="KW-1185">Reference proteome</keyword>
<feature type="chain" id="PRO_5004903286" description="Transmembrane protein" evidence="1">
    <location>
        <begin position="21"/>
        <end position="6958"/>
    </location>
</feature>
<organism evidence="2 3">
    <name type="scientific">Tetrahymena thermophila (strain SB210)</name>
    <dbReference type="NCBI Taxonomy" id="312017"/>
    <lineage>
        <taxon>Eukaryota</taxon>
        <taxon>Sar</taxon>
        <taxon>Alveolata</taxon>
        <taxon>Ciliophora</taxon>
        <taxon>Intramacronucleata</taxon>
        <taxon>Oligohymenophorea</taxon>
        <taxon>Hymenostomatida</taxon>
        <taxon>Tetrahymenina</taxon>
        <taxon>Tetrahymenidae</taxon>
        <taxon>Tetrahymena</taxon>
    </lineage>
</organism>
<dbReference type="Proteomes" id="UP000009168">
    <property type="component" value="Unassembled WGS sequence"/>
</dbReference>
<name>W7X4M9_TETTS</name>
<sequence>MIAILKSLFVLCFYHILAYGGVIYPDNANPVQMERTNDGATSSYSFYMSLSTRLPANYGIIKIMFPISTFTDPSMNPTLSSSDFGQFSFIQTQNNQVTLYQNQLYQYQDGTLTSNYLSATWNQVGRYLLISSISDAINAGSLQVTIKFIRNPVNCANTVSGNFQIQTFINSTKIDENLSFGTVTFSSPYVLSNQNTISNDGSNLGGFVTNYKVTFSTTVTLPANTWFRMRFPYANVLGDTTCSQVDTQQTLTCQNNGDNVLIFSGISNSLSPNTYTLQVRNITNPTYTGFFNQFVLECLYPGTNNVLMLFYNSLTGITINPGQVKSVSISGNPLNMNLRIDYTILFTPTNTVPQGGKIQITFPSLAPSATDPNPRSFQLDSTCRVTSGLTPIAGQQNVNCLSSGSVLTIKNFQTFFSQQIQVLIYAVNPGRAAIYTPFIIQTFLFDKPTNQYYVIDENTNAGSVSISSVNSLTYVQIDFFTTMQNGTFSQNIPLDFRLYPNPGNELPLSNSITQHEISLQLPLLWRNKAADFTMYYQQGNSPSVTFGSEPAYYSNPSLAAKYNLQVYQFKTPSATNYVKFPAGYGLGQCDLPISISNVIMPPFGGKYQFRVLTFYGGTHYVNQPLEQDLYTMDIAIPNFNSASVTTTGTESGDQDNVIIATLVTGMQIPFEGAINFNMTTTTIFSENTSKWDTQLGQTMSITQASINVPCSIYINNDLSGFSNSQHPNARCYVFKGSQLQNVILQVRGFAYPIGAGSTFKIYVPNIQLCQDVQKQCFVTINSAYTADLSDPYILNTIYVKVVNSINPASTITPASNTINSPAPSFATPAGQSKEICLYATWDLGSSFYTTPFSTGDSIIIIFPSYRFTYWKSDVQSITYQFANGVSGSVTYINFYTTQQTYYLIQLTGNVPVGNNLQLINIKNANDIHDFGPNNNQNIVQGVQLSGKYWQKGIKTSYVSWAMSPGYMDGGILFTNLSILPNNSPSAPTRTVATDMEWQAEVVYKLDFTNCRPVPQGGQFNINIPTGTPPYLAINSNCNVQQGLVGISQLTIQSSISCQVINNSGNYVIQLSQFQNVAQQTAISVIFRATNPVKQPTSWNPGSYTITSNDSSGNVINFTSANYILPALPVAGPSIFPQEALWQSFYITDRPARQGERGYFYMQFTSPISFNSGTSTLTINFGGGIYQPTQVDNTIYNFNFQTMTGYLYCTLNGEIAENCTINQQVVTMTIPFTSTINGIQANIQYNLQMGFRGNDDSTSTRDGFAMSQAGTYILSASITDGSNTVSTQKAYNVMAPSFVNFWVWSINKLVTDSSDNKCFGGGLTICGRTVVAFVFSLVNPIPPSLVPTVSQTVIILEFATYISTAFPNGFASDLGTGLPQRSNVPCEGMNIPVLAGYDTLSCQLYLGTSPNPAQIIIRQFDTIPAGSYEIHIPNIFNPSIPKDLLQVDVLVQTTSLSTGTTVPIYQNYYQLVNMTNVIQSYLFHSQPINQDLTGNVGCTPKFQTATTIDTLDYLNLCFYSGGFDMQGGDHVLFQLPSMWILPDIATCTPNPSDYGTYSSCYTYPSSQQVLLAFSTPAKGTVNKNSILKGSIKLKTPPYVALIPAAQHIYGYSYWRSRLVAKFQIPDFTQTLTPKTIPAANMKVTADDTIQGQLAQYTITYIVVSDIPAGGCIQIIIPIEFKNKQKENICRNAITQGSDFDPYGYQFQCNLVIDPSPTVNDYLLVHDFGPFKLDLGALPSQKRNGTTLMVNFRVQNPAVANPSQWTIKQWYKNESPLNLLVAVGNTNSPALSAPPTISYWEQLLLTRTKLYTQDFGVLEFKIQVPVNLNAGQTVTIQMPTGFTQQTDSQLFCYWDLTVYYNQKYPAHTCTLSGGNLLTIETPLQTYIDLYNVAQGGSAGQPIAANSYLVIGVSTIDQYNGNNGIVMPSTSGFYSFTITFPGSSQPYVATKKIYVPLKPTFTYFAPTTIINNPNEKTVIDIYVQPSIPCDNFKLYVPVVDQFNNDLFDEDLGTGFTSQAGGTPINCQYQNGAVQAALTCTLQFGDKGLGTPAIISISGITFNAGTSYLISIDQIKNPNVLVDGRDVYLILEGFIGSTIQSSDINYDFTFKYVNTPAATNVASQPAYGSVVMGGTGAGPKEFNINYQFTIQQKVFAAQSNPENYDYFIIEFPFYAFNQQPLTVSCSPGSCRQLQGWNWVIWKYDSNYSVGATISLTVSGLQNVKISSTTVQLIGYTVKNRVVVDKRYFTALNQVTPISPSAGDFTITAPDYTNILKVPQNQMTRYIFQLKLPIALQANQGVIDFIFPSGYTTQNYCSDTLAYPFPAYQDYITCVNSQVAQAVSISGFGNVPVGQIIQIEAWAANPSTATATPTFTVNIYQDAGRTMKLTTFSATGPAISAYDSTVFAKHQAEYINSIKQNSYGEFNFYLQPGMALSETDYIQLSFPNSDVKAQGQTYLVCGFNNNNINIESALCKVTQSLPLTIRIYGPVDSPLTANTLYLVYVTIENGAQQGLQFTGVGETKFQVTNSNNLGTLTDVYFTIYPTANFNTLATLETTYENSGSVIDLIVTVQTTVQVPNNGYIVVAFPKLAEDGVTTLFDDYLGKTGLVPGSTVNCAGKPSGTTSYQCTINSNFRKVMVSQRLSSGLNSAYSLLINDITLPAQTASTGQISIEVYTTAQDGTMLEAFIFRNILTPYNPSVYAPSAAPQVTTNPANTGVTFSAGTLTFTTVNLGSSNMFSGNNDRIVVKLPIGFDLTSASFASYAASEYIGIGNIMIVRLANTINSGIQALQLNNVVSPPTPQSNPVMNVYVVVGGVYNYLYQFTPTLSTSTFASISLALPYYTSKVVPQVIQITFKPQQNLIGVNTVYFAVLNSPLTAPVSPRIGQSLPCSAGTDDVYCQLVTSGTYFGITISAPTIIISGMDDATTSTPRILTIYNIKEYASSASISINFSAVDRVNKYIKYTSPISVSLSADTINSSASSVANTITTLQALGNLVFKITSSDLPLYVAGTKIILFFDNFPSNTLANVNTLSATIDYDGSNANSCTTFDQVALAIICDVQQTATSQINLNMNSILLPSVYFTTATTVTYQIIGYQVSTKKAFSYITFYPQTSMTVSTLGSVSSTKITNNQIQLQFTTNLQVPATGQIYITLDSSPGTAFQFYTTTGNLFTGSYTANLSGNIITISGFSLMSAGSYNLYFAFQDQTKVPQITQIDTMQNGFKIETSTVTQTSSVSSSPGSITVNSLQIIESQTLLIQFTTQTTFTNGQIQLDFGSSITSTTFNGQIIDSTNISLQPTFVLSTQYIYIKNIGTFTAGSIKIKLFFSNNMPSQIANINTLSQYFDVVDTVGSSTLITARTFMIAQNWLALQSLQYYSSVSVGGNNVLLTFRIKLKTAISATTDQLMITFPSSIDIASMYSNKIRLKCNVKMPYQTYNRYRTYKCFFQQLTSTYLVIQGYAFSANTVYDIELIRLGDTTSQRYMWTLPSSPQVYYFTIDKTNYHAVQDTTAPTITHTDSIIMEIYSQVSPSAYFQNYDGSVSKNTLYNVQFNSGGSFGYIDIEFPINQDQGASQVSLFAQDLGSGLLNGKSFTCNDNAGNLGTNVKYRLFYGQSTIQNSSKIRILYSASGNININIQNLINPSTVNVSTRIRVKAGSGTALSSMQVFRYAVYTLSYSPATATLPTPSFSPATASTLVTININGLSLTNNLSIDGSSILRFSYDPLQYSSTMSSSNSNPNFLTVSQIYFCITSASLPSNYNLAINNIYTPPIIGTYTYSSYIVTEIRNRKVRKVFTGNVNQALSAGGNFVQNQQIIANSYNAGQTNVRYYLTYDLMQNQVSGNTIQVIFPSAQYTIAASLTCTIQDKNSLATISSTCSSNTSSNSFVIQLSTALKPGTSYIIKMVVNNPTAVGLTNNFQMKFYTDNTLATLQGQQNVNGVTIINQLILIARMYQPHTNVYFCQSLDTCPLKFTAKLTNALNMGVDSLQIATSYIGTVIKLQSQTKELQCWINELAAYNCYINNNIIYIFAPIQTTFATGTILNVDIRSWRDQRWQGTQNAIRDFQLIPTWTQYQTTPSNFQNVPINQYTGASQSYIFKKNWIFVNQAFNRNNYAFACSISTTINNPTIIRVRFQLPNSMSFPDALPTTANWGQFILYLETYNEINQQLFPYNLESRFIKDGQQIDCICVNCNSNMKFLCYIQYGGTAQSAPASISIHPQQTTNPGTTFIFSFPKINLPPNINNYARIGLKAIQFDSTNKVVNEYLEMLMDFVFYTNPNNINNAGSIGLSFPAGHRVGDPMQVSWNYNIPQTQALLSRDRIVITTTTATNIIEQPTNPSIALTTTADVGTVRIYPLINWLEIEFTTNMPSNSKTAITYNFKNMPYQITGGVYYQLYAFSQGEERLVQPYNNIPFANPHPLFFKKFTTTVQYISQPNTVTFTYQPYNKIPIGGYISIYWGTLNAAADSDWQFLSNYCVILSGLSNAQCIVVSSQRRIYLYDWDTQYDPVVGGVIKFVLQIQNSGNAGNRVNFSLTTFWDLTGYNNRPQVPGYDPNYSHIIDQDNSYTNFNVLSIVLLQLNILDRVQEPIPVCGGNRGPIVLKFQFRKNYSYPSDYIEINFFAQIQQLLAGEELICYFADTGNAQLIFVKTFRCDLRPNGVIWAFIPEETSVNSGSEYLLYLTVRTNNVYTWGIQVNGPSAIQWTRLSTSNENQGNDYYQEVAWIQANIPPCPFDPNVFRVYSYSHEANTYSYNNNIDAQTFAEQYLYTYINVTLATVNNPIASGLLTSTSRTRIVFQFQTHNGIFPSWDEDPTGQKLTTAGAASCGGMYNGIFGTPFIPAGQNLLSCSIIPASGQLPTTPAYIIMEGHPAINAGKAFNIALGRIKNPNKIVDGTVFNNPQIGKKTYNDALPFRYQTAAHMNIIIQQLQPDGTFYPINSQWRYYIVPQWNDATPPIIMGSSQFQIQHYDTRVNFDLRNVTVNIIPLGIQLNKYQSAVVIQYGYPYQMVNNAGCKQHDAWVNQGQCSNYNPSCPVPHGPVGCTFLPQSRWLVFSNNLDTVTNQYMAREVEGTGYPYNRRNPPFTYNYLNAQSLLRAWVYDGYKTVIMRSNQYITPQQMPCGVVMETTAADNPENRDVLYRIGLYIYTRTSTMKTIWLFAPNSFQNIRSCKIKKGVVLVDFNNISNDIQCKISYQTTNWFIEITNFNYNENFEDGLIILELMITNPYNAGWTTDWVCRTFSANSLQINNLNYNANGKTWVGKFVPFPNLFRVYRNTFSFQDRRAGINQYAEMNMRIIPRAYHPETDDTQSTQIQVWMPLTYDIPNGGTDVCSVDHIYHTDIDGQYCQITSDRKIFMNTNRNVGLFNKCGLVFFTTQNSINNQNGVKMPPVAGADQFQVFITSKDTSGNVSQEYSNQGATTNPSYLSTTAYPAGNSYSYITNVMQSQIEARIILSFYTPRDIPPGYDTSVGISDPSLKNPIAYLDIMFNTRDYIEYYGSPGWNLNLVAASPINPFACKAYAGLIPQSGQKLICTIMPSTQQSIYNPVIVRVSNFQSISANTYIELHLLNIPCPPQTYYNNQGFINTRVFQQNGDGSQNDIIGSSQFTLGQSAQLINWYYWSSNMATVTPNQVGAYSTWTFFFDQMYDYQNNYQGCFDATGNPMFSFLANTILVLKIPNVKFVLVDNGQISATIANIPAKIWIYEDTNQIFVKVPQNTPCGSGGVINSLQIYQLRNAAFRFPTPYSIRIDSYDAASRTIIRTYLYTPISNPAVGSFVSLSMYLSKYFADERYVTYTYGFTPSYDVPPGSLITITLPNRAALNFPSFGQASPQETCQVSDATSLSVSSCVSTFSPNGFSIVVLKDIPEQTSLTVQIVGTRNNPSYAQQTLPNDFQVSITHPLGYLINSGYFPVITYLPKRSTSFLYLTMSGTSYFQNIITDYTFVIQSTSDLPIGGYIVMNFPSNFLERALTLPPLPTPTQIIGSWTSSSLTYSTSWSGPTGSYYTLTIIPTFMWPAKSSMTVTFKAFPNPMTTLQTNLFSIATIYDGKNVDQTDPTDNSLLFNYSPQPATMSATFSFSPKNEASLSNYQISITPSQNIPVGAQIQFQFDTSLYPSSLSSANSQVACLLNGVATTCTVQNGVVSIPVTQVLNANNPIQIQLNNIMNPSQGSTKIVGQVSYAGNILQYKPDIGPVQTTSPPNNLQLTQLSTSSNALLARAQYTFCVQTSNQIAITDQVFIFFPSQYSFKSVYTCAITPQHNNNELNYAQTSTSPLCTTYNDQRKISITGQTAAKTDTNTAQLCYYINGIENPSIPGTTDNFVIQIYDPANNVVKSQTSGLISTLTTLSFYRKGFQIIVGSIPDLPKGASSNDITITLEIAVSYFVTAIPYLKNFEFIPPVISFDPTQGKQQTFKIKPLDSAVVGPQNIVWTKSEATSTNQFSDIQDTPFNLIAKPYANSLKAVLQTTVSRAALLATSLPIQVILNQPASKVLTISMYTKNHQQDSLLVFNPPQMVFVPGQVSQTFTYTTKNGAVSGQIMFQLDSYYQNIYIMPYNTLSFEILDIDNNPPTVRNYYIESMDRTYIYLRISCDESVNVYSMLTLQGTLTPTTAELKNSTLRATDGNQTDVMELYMRNSSYVAPVTTNFIYYDSYLHFTGLEEQTSYLLYFYVEDLSGNASPVQSFNFTTLKKQNPCAFSIRVNQTIQDSTLFSAFGLITTLPASRFQITSKPSKFTITEVIETEVKDIIGTVPMVYSFILLQNKTADEVRPLQTVNLLQNEFSLLQTQLSTGFSTNVVDPTYSIIEHAYELIVIPQEFKYTPMIVNSTEDSASFIVSLKYSGIGYGIVQLASATQPTARQIKYGLNSTNFLLPKSQYQKIPFVFSSSTPQDQQNITNKFEFSGLLDHSDYVAYFIGENSQLVNPDLMSDNQIVAIPFSTSRESIKIPSWFRAETVSANLLRISKQFIQLILIIMIVS</sequence>
<evidence type="ECO:0000313" key="3">
    <source>
        <dbReference type="Proteomes" id="UP000009168"/>
    </source>
</evidence>
<protein>
    <recommendedName>
        <fullName evidence="4">Transmembrane protein</fullName>
    </recommendedName>
</protein>
<evidence type="ECO:0008006" key="4">
    <source>
        <dbReference type="Google" id="ProtNLM"/>
    </source>
</evidence>
<proteinExistence type="predicted"/>
<reference evidence="3" key="1">
    <citation type="journal article" date="2006" name="PLoS Biol.">
        <title>Macronuclear genome sequence of the ciliate Tetrahymena thermophila, a model eukaryote.</title>
        <authorList>
            <person name="Eisen J.A."/>
            <person name="Coyne R.S."/>
            <person name="Wu M."/>
            <person name="Wu D."/>
            <person name="Thiagarajan M."/>
            <person name="Wortman J.R."/>
            <person name="Badger J.H."/>
            <person name="Ren Q."/>
            <person name="Amedeo P."/>
            <person name="Jones K.M."/>
            <person name="Tallon L.J."/>
            <person name="Delcher A.L."/>
            <person name="Salzberg S.L."/>
            <person name="Silva J.C."/>
            <person name="Haas B.J."/>
            <person name="Majoros W.H."/>
            <person name="Farzad M."/>
            <person name="Carlton J.M."/>
            <person name="Smith R.K. Jr."/>
            <person name="Garg J."/>
            <person name="Pearlman R.E."/>
            <person name="Karrer K.M."/>
            <person name="Sun L."/>
            <person name="Manning G."/>
            <person name="Elde N.C."/>
            <person name="Turkewitz A.P."/>
            <person name="Asai D.J."/>
            <person name="Wilkes D.E."/>
            <person name="Wang Y."/>
            <person name="Cai H."/>
            <person name="Collins K."/>
            <person name="Stewart B.A."/>
            <person name="Lee S.R."/>
            <person name="Wilamowska K."/>
            <person name="Weinberg Z."/>
            <person name="Ruzzo W.L."/>
            <person name="Wloga D."/>
            <person name="Gaertig J."/>
            <person name="Frankel J."/>
            <person name="Tsao C.-C."/>
            <person name="Gorovsky M.A."/>
            <person name="Keeling P.J."/>
            <person name="Waller R.F."/>
            <person name="Patron N.J."/>
            <person name="Cherry J.M."/>
            <person name="Stover N.A."/>
            <person name="Krieger C.J."/>
            <person name="del Toro C."/>
            <person name="Ryder H.F."/>
            <person name="Williamson S.C."/>
            <person name="Barbeau R.A."/>
            <person name="Hamilton E.P."/>
            <person name="Orias E."/>
        </authorList>
    </citation>
    <scope>NUCLEOTIDE SEQUENCE [LARGE SCALE GENOMIC DNA]</scope>
    <source>
        <strain evidence="3">SB210</strain>
    </source>
</reference>
<feature type="signal peptide" evidence="1">
    <location>
        <begin position="1"/>
        <end position="20"/>
    </location>
</feature>
<dbReference type="InParanoid" id="W7X4M9"/>
<keyword evidence="1" id="KW-0732">Signal</keyword>